<organism evidence="1">
    <name type="scientific">Arundo donax</name>
    <name type="common">Giant reed</name>
    <name type="synonym">Donax arundinaceus</name>
    <dbReference type="NCBI Taxonomy" id="35708"/>
    <lineage>
        <taxon>Eukaryota</taxon>
        <taxon>Viridiplantae</taxon>
        <taxon>Streptophyta</taxon>
        <taxon>Embryophyta</taxon>
        <taxon>Tracheophyta</taxon>
        <taxon>Spermatophyta</taxon>
        <taxon>Magnoliopsida</taxon>
        <taxon>Liliopsida</taxon>
        <taxon>Poales</taxon>
        <taxon>Poaceae</taxon>
        <taxon>PACMAD clade</taxon>
        <taxon>Arundinoideae</taxon>
        <taxon>Arundineae</taxon>
        <taxon>Arundo</taxon>
    </lineage>
</organism>
<accession>A0A0A9B4T4</accession>
<sequence>MKLWIKISLTLFSTWLYKIYTSGPRYMRDPPVNKPCGRS</sequence>
<dbReference type="EMBL" id="GBRH01240777">
    <property type="protein sequence ID" value="JAD57118.1"/>
    <property type="molecule type" value="Transcribed_RNA"/>
</dbReference>
<evidence type="ECO:0000313" key="1">
    <source>
        <dbReference type="EMBL" id="JAD57118.1"/>
    </source>
</evidence>
<reference evidence="1" key="2">
    <citation type="journal article" date="2015" name="Data Brief">
        <title>Shoot transcriptome of the giant reed, Arundo donax.</title>
        <authorList>
            <person name="Barrero R.A."/>
            <person name="Guerrero F.D."/>
            <person name="Moolhuijzen P."/>
            <person name="Goolsby J.A."/>
            <person name="Tidwell J."/>
            <person name="Bellgard S.E."/>
            <person name="Bellgard M.I."/>
        </authorList>
    </citation>
    <scope>NUCLEOTIDE SEQUENCE</scope>
    <source>
        <tissue evidence="1">Shoot tissue taken approximately 20 cm above the soil surface</tissue>
    </source>
</reference>
<dbReference type="AlphaFoldDB" id="A0A0A9B4T4"/>
<reference evidence="1" key="1">
    <citation type="submission" date="2014-09" db="EMBL/GenBank/DDBJ databases">
        <authorList>
            <person name="Magalhaes I.L.F."/>
            <person name="Oliveira U."/>
            <person name="Santos F.R."/>
            <person name="Vidigal T.H.D.A."/>
            <person name="Brescovit A.D."/>
            <person name="Santos A.J."/>
        </authorList>
    </citation>
    <scope>NUCLEOTIDE SEQUENCE</scope>
    <source>
        <tissue evidence="1">Shoot tissue taken approximately 20 cm above the soil surface</tissue>
    </source>
</reference>
<protein>
    <submittedName>
        <fullName evidence="1">Uncharacterized protein</fullName>
    </submittedName>
</protein>
<name>A0A0A9B4T4_ARUDO</name>
<proteinExistence type="predicted"/>